<gene>
    <name evidence="3" type="ORF">Poli38472_005774</name>
</gene>
<evidence type="ECO:0000256" key="1">
    <source>
        <dbReference type="SAM" id="MobiDB-lite"/>
    </source>
</evidence>
<proteinExistence type="predicted"/>
<evidence type="ECO:0000313" key="3">
    <source>
        <dbReference type="EMBL" id="TMW68306.1"/>
    </source>
</evidence>
<dbReference type="InterPro" id="IPR008979">
    <property type="entry name" value="Galactose-bd-like_sf"/>
</dbReference>
<dbReference type="Proteomes" id="UP000794436">
    <property type="component" value="Unassembled WGS sequence"/>
</dbReference>
<feature type="region of interest" description="Disordered" evidence="1">
    <location>
        <begin position="1"/>
        <end position="24"/>
    </location>
</feature>
<sequence length="100" mass="11077">MDLTLDEEGAQVTAASSYDSNYPPKNILDGEQSTKWMTTGSFPQEVIVQLATTATISRVKTWSTNAKEVLVEICSGPTPNKWERLFEMSMPQPCEDTVGF</sequence>
<comment type="caution">
    <text evidence="3">The sequence shown here is derived from an EMBL/GenBank/DDBJ whole genome shotgun (WGS) entry which is preliminary data.</text>
</comment>
<name>A0A8K1CTG1_PYTOL</name>
<dbReference type="PANTHER" id="PTHR33906:SF1">
    <property type="entry name" value="INTRAFLAGELLAR TRANSPORT PROTEIN 25 HOMOLOG"/>
    <property type="match status" value="1"/>
</dbReference>
<dbReference type="AlphaFoldDB" id="A0A8K1CTG1"/>
<dbReference type="InterPro" id="IPR033558">
    <property type="entry name" value="IFT25"/>
</dbReference>
<evidence type="ECO:0000259" key="2">
    <source>
        <dbReference type="Pfam" id="PF00754"/>
    </source>
</evidence>
<dbReference type="GO" id="GO:0030992">
    <property type="term" value="C:intraciliary transport particle B"/>
    <property type="evidence" value="ECO:0007669"/>
    <property type="project" value="InterPro"/>
</dbReference>
<dbReference type="PANTHER" id="PTHR33906">
    <property type="entry name" value="INTRAFLAGELLAR TRANSPORT PROTEIN 25 HOMOLOG"/>
    <property type="match status" value="1"/>
</dbReference>
<organism evidence="3 4">
    <name type="scientific">Pythium oligandrum</name>
    <name type="common">Mycoparasitic fungus</name>
    <dbReference type="NCBI Taxonomy" id="41045"/>
    <lineage>
        <taxon>Eukaryota</taxon>
        <taxon>Sar</taxon>
        <taxon>Stramenopiles</taxon>
        <taxon>Oomycota</taxon>
        <taxon>Peronosporomycetes</taxon>
        <taxon>Pythiales</taxon>
        <taxon>Pythiaceae</taxon>
        <taxon>Pythium</taxon>
    </lineage>
</organism>
<feature type="domain" description="F5/8 type C" evidence="2">
    <location>
        <begin position="11"/>
        <end position="62"/>
    </location>
</feature>
<keyword evidence="4" id="KW-1185">Reference proteome</keyword>
<dbReference type="GO" id="GO:0042073">
    <property type="term" value="P:intraciliary transport"/>
    <property type="evidence" value="ECO:0007669"/>
    <property type="project" value="InterPro"/>
</dbReference>
<dbReference type="SUPFAM" id="SSF49785">
    <property type="entry name" value="Galactose-binding domain-like"/>
    <property type="match status" value="1"/>
</dbReference>
<protein>
    <recommendedName>
        <fullName evidence="2">F5/8 type C domain-containing protein</fullName>
    </recommendedName>
</protein>
<reference evidence="3" key="1">
    <citation type="submission" date="2019-03" db="EMBL/GenBank/DDBJ databases">
        <title>Long read genome sequence of the mycoparasitic Pythium oligandrum ATCC 38472 isolated from sugarbeet rhizosphere.</title>
        <authorList>
            <person name="Gaulin E."/>
        </authorList>
    </citation>
    <scope>NUCLEOTIDE SEQUENCE</scope>
    <source>
        <strain evidence="3">ATCC 38472_TT</strain>
    </source>
</reference>
<evidence type="ECO:0000313" key="4">
    <source>
        <dbReference type="Proteomes" id="UP000794436"/>
    </source>
</evidence>
<accession>A0A8K1CTG1</accession>
<dbReference type="GO" id="GO:0005929">
    <property type="term" value="C:cilium"/>
    <property type="evidence" value="ECO:0007669"/>
    <property type="project" value="TreeGrafter"/>
</dbReference>
<dbReference type="InterPro" id="IPR000421">
    <property type="entry name" value="FA58C"/>
</dbReference>
<dbReference type="EMBL" id="SPLM01000002">
    <property type="protein sequence ID" value="TMW68306.1"/>
    <property type="molecule type" value="Genomic_DNA"/>
</dbReference>
<dbReference type="OrthoDB" id="271080at2759"/>
<dbReference type="Gene3D" id="2.60.120.260">
    <property type="entry name" value="Galactose-binding domain-like"/>
    <property type="match status" value="1"/>
</dbReference>
<dbReference type="Pfam" id="PF00754">
    <property type="entry name" value="F5_F8_type_C"/>
    <property type="match status" value="1"/>
</dbReference>